<keyword evidence="1" id="KW-0548">Nucleotidyltransferase</keyword>
<dbReference type="EMBL" id="BKCJ010000350">
    <property type="protein sequence ID" value="GEU32404.1"/>
    <property type="molecule type" value="Genomic_DNA"/>
</dbReference>
<keyword evidence="1" id="KW-0808">Transferase</keyword>
<evidence type="ECO:0000313" key="1">
    <source>
        <dbReference type="EMBL" id="GEU32404.1"/>
    </source>
</evidence>
<keyword evidence="1" id="KW-0695">RNA-directed DNA polymerase</keyword>
<sequence>MRGVEQVHFLELLSFMEGVALVDMRDMWVWSLEGSGEFSVAYVRRLIDERWLPELNKRKREDKDERKRKYNLKCDDLVTG</sequence>
<protein>
    <submittedName>
        <fullName evidence="1">RNA-directed DNA polymerase, eukaryota</fullName>
    </submittedName>
</protein>
<reference evidence="1" key="1">
    <citation type="journal article" date="2019" name="Sci. Rep.">
        <title>Draft genome of Tanacetum cinerariifolium, the natural source of mosquito coil.</title>
        <authorList>
            <person name="Yamashiro T."/>
            <person name="Shiraishi A."/>
            <person name="Satake H."/>
            <person name="Nakayama K."/>
        </authorList>
    </citation>
    <scope>NUCLEOTIDE SEQUENCE</scope>
</reference>
<comment type="caution">
    <text evidence="1">The sequence shown here is derived from an EMBL/GenBank/DDBJ whole genome shotgun (WGS) entry which is preliminary data.</text>
</comment>
<organism evidence="1">
    <name type="scientific">Tanacetum cinerariifolium</name>
    <name type="common">Dalmatian daisy</name>
    <name type="synonym">Chrysanthemum cinerariifolium</name>
    <dbReference type="NCBI Taxonomy" id="118510"/>
    <lineage>
        <taxon>Eukaryota</taxon>
        <taxon>Viridiplantae</taxon>
        <taxon>Streptophyta</taxon>
        <taxon>Embryophyta</taxon>
        <taxon>Tracheophyta</taxon>
        <taxon>Spermatophyta</taxon>
        <taxon>Magnoliopsida</taxon>
        <taxon>eudicotyledons</taxon>
        <taxon>Gunneridae</taxon>
        <taxon>Pentapetalae</taxon>
        <taxon>asterids</taxon>
        <taxon>campanulids</taxon>
        <taxon>Asterales</taxon>
        <taxon>Asteraceae</taxon>
        <taxon>Asteroideae</taxon>
        <taxon>Anthemideae</taxon>
        <taxon>Anthemidinae</taxon>
        <taxon>Tanacetum</taxon>
    </lineage>
</organism>
<dbReference type="GO" id="GO:0003964">
    <property type="term" value="F:RNA-directed DNA polymerase activity"/>
    <property type="evidence" value="ECO:0007669"/>
    <property type="project" value="UniProtKB-KW"/>
</dbReference>
<accession>A0A6L2J9T5</accession>
<gene>
    <name evidence="1" type="ORF">Tci_004382</name>
</gene>
<dbReference type="AlphaFoldDB" id="A0A6L2J9T5"/>
<proteinExistence type="predicted"/>
<name>A0A6L2J9T5_TANCI</name>